<keyword evidence="3" id="KW-1185">Reference proteome</keyword>
<evidence type="ECO:0000256" key="1">
    <source>
        <dbReference type="SAM" id="MobiDB-lite"/>
    </source>
</evidence>
<accession>A0A232F3Y4</accession>
<dbReference type="AlphaFoldDB" id="A0A232F3Y4"/>
<name>A0A232F3Y4_9HYME</name>
<evidence type="ECO:0000313" key="3">
    <source>
        <dbReference type="Proteomes" id="UP000215335"/>
    </source>
</evidence>
<proteinExistence type="predicted"/>
<protein>
    <submittedName>
        <fullName evidence="2">Uncharacterized protein</fullName>
    </submittedName>
</protein>
<evidence type="ECO:0000313" key="2">
    <source>
        <dbReference type="EMBL" id="OXU25239.1"/>
    </source>
</evidence>
<feature type="region of interest" description="Disordered" evidence="1">
    <location>
        <begin position="1"/>
        <end position="30"/>
    </location>
</feature>
<dbReference type="Proteomes" id="UP000215335">
    <property type="component" value="Unassembled WGS sequence"/>
</dbReference>
<gene>
    <name evidence="2" type="ORF">TSAR_003878</name>
</gene>
<comment type="caution">
    <text evidence="2">The sequence shown here is derived from an EMBL/GenBank/DDBJ whole genome shotgun (WGS) entry which is preliminary data.</text>
</comment>
<dbReference type="EMBL" id="NNAY01001075">
    <property type="protein sequence ID" value="OXU25239.1"/>
    <property type="molecule type" value="Genomic_DNA"/>
</dbReference>
<sequence>MDDIHDRQWSNGKFSKIREQKKRAHNPYKSSDILQIEERNNDKESCNVNASVNADVPMKTKQIIKARTRRVVRINLIKSELKEGYIPRIDVGNKDVFLREGVVINDNNTCKMVAINTSEHDVAIEDDARELIPFETEPEFLEETDIKDTGSLTIWDPYRNLCTIKKYLHEFFGGRIPDRTLTFTNIKV</sequence>
<reference evidence="2 3" key="1">
    <citation type="journal article" date="2017" name="Curr. Biol.">
        <title>The Evolution of Venom by Co-option of Single-Copy Genes.</title>
        <authorList>
            <person name="Martinson E.O."/>
            <person name="Mrinalini"/>
            <person name="Kelkar Y.D."/>
            <person name="Chang C.H."/>
            <person name="Werren J.H."/>
        </authorList>
    </citation>
    <scope>NUCLEOTIDE SEQUENCE [LARGE SCALE GENOMIC DNA]</scope>
    <source>
        <strain evidence="2 3">Alberta</strain>
        <tissue evidence="2">Whole body</tissue>
    </source>
</reference>
<organism evidence="2 3">
    <name type="scientific">Trichomalopsis sarcophagae</name>
    <dbReference type="NCBI Taxonomy" id="543379"/>
    <lineage>
        <taxon>Eukaryota</taxon>
        <taxon>Metazoa</taxon>
        <taxon>Ecdysozoa</taxon>
        <taxon>Arthropoda</taxon>
        <taxon>Hexapoda</taxon>
        <taxon>Insecta</taxon>
        <taxon>Pterygota</taxon>
        <taxon>Neoptera</taxon>
        <taxon>Endopterygota</taxon>
        <taxon>Hymenoptera</taxon>
        <taxon>Apocrita</taxon>
        <taxon>Proctotrupomorpha</taxon>
        <taxon>Chalcidoidea</taxon>
        <taxon>Pteromalidae</taxon>
        <taxon>Pteromalinae</taxon>
        <taxon>Trichomalopsis</taxon>
    </lineage>
</organism>